<dbReference type="GO" id="GO:0005886">
    <property type="term" value="C:plasma membrane"/>
    <property type="evidence" value="ECO:0007669"/>
    <property type="project" value="TreeGrafter"/>
</dbReference>
<dbReference type="GO" id="GO:0005509">
    <property type="term" value="F:calcium ion binding"/>
    <property type="evidence" value="ECO:0007669"/>
    <property type="project" value="InterPro"/>
</dbReference>
<dbReference type="Pfam" id="PF07714">
    <property type="entry name" value="PK_Tyr_Ser-Thr"/>
    <property type="match status" value="1"/>
</dbReference>
<evidence type="ECO:0000313" key="9">
    <source>
        <dbReference type="EMBL" id="KAF4385447.1"/>
    </source>
</evidence>
<keyword evidence="7" id="KW-1133">Transmembrane helix</keyword>
<dbReference type="PROSITE" id="PS50011">
    <property type="entry name" value="PROTEIN_KINASE_DOM"/>
    <property type="match status" value="1"/>
</dbReference>
<dbReference type="Gene3D" id="3.30.200.20">
    <property type="entry name" value="Phosphorylase Kinase, domain 1"/>
    <property type="match status" value="1"/>
</dbReference>
<dbReference type="GO" id="GO:0004674">
    <property type="term" value="F:protein serine/threonine kinase activity"/>
    <property type="evidence" value="ECO:0007669"/>
    <property type="project" value="UniProtKB-KW"/>
</dbReference>
<dbReference type="InterPro" id="IPR018097">
    <property type="entry name" value="EGF_Ca-bd_CS"/>
</dbReference>
<dbReference type="SUPFAM" id="SSF56112">
    <property type="entry name" value="Protein kinase-like (PK-like)"/>
    <property type="match status" value="1"/>
</dbReference>
<evidence type="ECO:0000259" key="8">
    <source>
        <dbReference type="PROSITE" id="PS50011"/>
    </source>
</evidence>
<dbReference type="InterPro" id="IPR001245">
    <property type="entry name" value="Ser-Thr/Tyr_kinase_cat_dom"/>
</dbReference>
<keyword evidence="7" id="KW-0812">Transmembrane</keyword>
<dbReference type="PROSITE" id="PS01187">
    <property type="entry name" value="EGF_CA"/>
    <property type="match status" value="1"/>
</dbReference>
<keyword evidence="7" id="KW-0472">Membrane</keyword>
<keyword evidence="10" id="KW-1185">Reference proteome</keyword>
<keyword evidence="5" id="KW-1015">Disulfide bond</keyword>
<dbReference type="Gene3D" id="2.10.25.10">
    <property type="entry name" value="Laminin"/>
    <property type="match status" value="1"/>
</dbReference>
<dbReference type="GO" id="GO:0007166">
    <property type="term" value="P:cell surface receptor signaling pathway"/>
    <property type="evidence" value="ECO:0007669"/>
    <property type="project" value="InterPro"/>
</dbReference>
<evidence type="ECO:0000256" key="1">
    <source>
        <dbReference type="ARBA" id="ARBA00022527"/>
    </source>
</evidence>
<sequence>MGSSSKCYIDKSFQISCENGITPFLNISSTSRLQVLNFSLFDDDGDQGQWVRVTSPISFFDNCSNKETNANPPNLSGTPFYYSSGNKFVAVSCGDNTFFGCTSSSNGSTCTNSLSSNIDIKMINCSNNEVDCCTTLFSSNSATTTINISMDNNNDLSMAAGTCKYAFLVDNNYTGKYYNDNNNIVPVRISWRLNHSLFDIFKQDIMPTKSSNTFYCKDSTSDLPFICHCQKGYRGNPYIVDGCKDIDECKETPKRCSPPKGRCVNTVGGFVCKDSNKLGRTKAKFFFIGIGSGLGAIAQVFGAWRLMRHVRKIQDIKGKSRFFKRNGGLLWEHQINSTDNNDLSLVEDYDEEQKNNSSEDNIVDPNNLEEGNEEKNSSDVVDNKLFELEELEKATNRFSVRIFRQGNQGSVYKGMLEDGRIVGVKKFILIDEAKVAEFINEVVILSRINHRNIVKLFGCCLENDVPLLVYEFISNGTLSEYIHERKAGFSFSWNMRLQIAIDVATALSYLHAIPSFKNFHWDVNSTNILLHENLRAKLATFGTTRTISLDIKNHLHDTSVYLDPEYFESRQFTDKSDVYSFGVVLAELLTGRKAISTKGQLEDEERILAVYFVKMMKIKNENSVFEIIESEVVKTAQKRDILSVAELARKCLRASGNDRPTMREVKNELQKLGGIGDGGGGQQINNEEEELLVADDQILENNNASSSAAGGFFDSITSTTTSF</sequence>
<evidence type="ECO:0000256" key="2">
    <source>
        <dbReference type="ARBA" id="ARBA00022679"/>
    </source>
</evidence>
<dbReference type="PANTHER" id="PTHR27005:SF280">
    <property type="entry name" value="WALL-ASSOCIATED RECEPTOR KINASE-LIKE 8"/>
    <property type="match status" value="1"/>
</dbReference>
<dbReference type="CDD" id="cd00054">
    <property type="entry name" value="EGF_CA"/>
    <property type="match status" value="1"/>
</dbReference>
<keyword evidence="1" id="KW-0723">Serine/threonine-protein kinase</keyword>
<keyword evidence="3" id="KW-0547">Nucleotide-binding</keyword>
<dbReference type="EMBL" id="JAATIQ010000085">
    <property type="protein sequence ID" value="KAF4385447.1"/>
    <property type="molecule type" value="Genomic_DNA"/>
</dbReference>
<dbReference type="InterPro" id="IPR049883">
    <property type="entry name" value="NOTCH1_EGF-like"/>
</dbReference>
<name>A0A7J6GRB6_CANSA</name>
<protein>
    <recommendedName>
        <fullName evidence="8">Protein kinase domain-containing protein</fullName>
    </recommendedName>
</protein>
<dbReference type="InterPro" id="IPR011009">
    <property type="entry name" value="Kinase-like_dom_sf"/>
</dbReference>
<evidence type="ECO:0000256" key="6">
    <source>
        <dbReference type="SAM" id="MobiDB-lite"/>
    </source>
</evidence>
<feature type="transmembrane region" description="Helical" evidence="7">
    <location>
        <begin position="285"/>
        <end position="307"/>
    </location>
</feature>
<dbReference type="InterPro" id="IPR000719">
    <property type="entry name" value="Prot_kinase_dom"/>
</dbReference>
<evidence type="ECO:0000256" key="4">
    <source>
        <dbReference type="ARBA" id="ARBA00022840"/>
    </source>
</evidence>
<keyword evidence="1" id="KW-0418">Kinase</keyword>
<dbReference type="SMART" id="SM00220">
    <property type="entry name" value="S_TKc"/>
    <property type="match status" value="1"/>
</dbReference>
<dbReference type="PANTHER" id="PTHR27005">
    <property type="entry name" value="WALL-ASSOCIATED RECEPTOR KINASE-LIKE 21"/>
    <property type="match status" value="1"/>
</dbReference>
<dbReference type="Pfam" id="PF07645">
    <property type="entry name" value="EGF_CA"/>
    <property type="match status" value="1"/>
</dbReference>
<reference evidence="9 10" key="1">
    <citation type="journal article" date="2020" name="bioRxiv">
        <title>Sequence and annotation of 42 cannabis genomes reveals extensive copy number variation in cannabinoid synthesis and pathogen resistance genes.</title>
        <authorList>
            <person name="Mckernan K.J."/>
            <person name="Helbert Y."/>
            <person name="Kane L.T."/>
            <person name="Ebling H."/>
            <person name="Zhang L."/>
            <person name="Liu B."/>
            <person name="Eaton Z."/>
            <person name="Mclaughlin S."/>
            <person name="Kingan S."/>
            <person name="Baybayan P."/>
            <person name="Concepcion G."/>
            <person name="Jordan M."/>
            <person name="Riva A."/>
            <person name="Barbazuk W."/>
            <person name="Harkins T."/>
        </authorList>
    </citation>
    <scope>NUCLEOTIDE SEQUENCE [LARGE SCALE GENOMIC DNA]</scope>
    <source>
        <strain evidence="10">cv. Jamaican Lion 4</strain>
        <tissue evidence="9">Leaf</tissue>
    </source>
</reference>
<evidence type="ECO:0000256" key="7">
    <source>
        <dbReference type="SAM" id="Phobius"/>
    </source>
</evidence>
<feature type="region of interest" description="Disordered" evidence="6">
    <location>
        <begin position="349"/>
        <end position="378"/>
    </location>
</feature>
<dbReference type="FunFam" id="3.30.200.20:FF:001332">
    <property type="entry name" value="Wall-associated receptor kinase-like 10"/>
    <property type="match status" value="1"/>
</dbReference>
<keyword evidence="4" id="KW-0067">ATP-binding</keyword>
<evidence type="ECO:0000256" key="5">
    <source>
        <dbReference type="ARBA" id="ARBA00023157"/>
    </source>
</evidence>
<feature type="domain" description="Protein kinase" evidence="8">
    <location>
        <begin position="397"/>
        <end position="672"/>
    </location>
</feature>
<dbReference type="Proteomes" id="UP000583929">
    <property type="component" value="Unassembled WGS sequence"/>
</dbReference>
<gene>
    <name evidence="9" type="ORF">G4B88_005779</name>
</gene>
<evidence type="ECO:0000313" key="10">
    <source>
        <dbReference type="Proteomes" id="UP000583929"/>
    </source>
</evidence>
<dbReference type="Gene3D" id="1.10.510.10">
    <property type="entry name" value="Transferase(Phosphotransferase) domain 1"/>
    <property type="match status" value="1"/>
</dbReference>
<dbReference type="InterPro" id="IPR045274">
    <property type="entry name" value="WAK-like"/>
</dbReference>
<keyword evidence="2" id="KW-0808">Transferase</keyword>
<accession>A0A7J6GRB6</accession>
<dbReference type="AlphaFoldDB" id="A0A7J6GRB6"/>
<organism evidence="9 10">
    <name type="scientific">Cannabis sativa</name>
    <name type="common">Hemp</name>
    <name type="synonym">Marijuana</name>
    <dbReference type="NCBI Taxonomy" id="3483"/>
    <lineage>
        <taxon>Eukaryota</taxon>
        <taxon>Viridiplantae</taxon>
        <taxon>Streptophyta</taxon>
        <taxon>Embryophyta</taxon>
        <taxon>Tracheophyta</taxon>
        <taxon>Spermatophyta</taxon>
        <taxon>Magnoliopsida</taxon>
        <taxon>eudicotyledons</taxon>
        <taxon>Gunneridae</taxon>
        <taxon>Pentapetalae</taxon>
        <taxon>rosids</taxon>
        <taxon>fabids</taxon>
        <taxon>Rosales</taxon>
        <taxon>Cannabaceae</taxon>
        <taxon>Cannabis</taxon>
    </lineage>
</organism>
<evidence type="ECO:0000256" key="3">
    <source>
        <dbReference type="ARBA" id="ARBA00022741"/>
    </source>
</evidence>
<proteinExistence type="predicted"/>
<dbReference type="GO" id="GO:0005524">
    <property type="term" value="F:ATP binding"/>
    <property type="evidence" value="ECO:0007669"/>
    <property type="project" value="UniProtKB-KW"/>
</dbReference>
<comment type="caution">
    <text evidence="9">The sequence shown here is derived from an EMBL/GenBank/DDBJ whole genome shotgun (WGS) entry which is preliminary data.</text>
</comment>